<gene>
    <name evidence="2" type="ORF">J2X07_001466</name>
</gene>
<reference evidence="2 3" key="1">
    <citation type="submission" date="2023-07" db="EMBL/GenBank/DDBJ databases">
        <title>Sorghum-associated microbial communities from plants grown in Nebraska, USA.</title>
        <authorList>
            <person name="Schachtman D."/>
        </authorList>
    </citation>
    <scope>NUCLEOTIDE SEQUENCE [LARGE SCALE GENOMIC DNA]</scope>
    <source>
        <strain evidence="2 3">BE211</strain>
    </source>
</reference>
<keyword evidence="1" id="KW-0472">Membrane</keyword>
<evidence type="ECO:0000313" key="3">
    <source>
        <dbReference type="Proteomes" id="UP001258181"/>
    </source>
</evidence>
<evidence type="ECO:0000256" key="1">
    <source>
        <dbReference type="SAM" id="Phobius"/>
    </source>
</evidence>
<keyword evidence="1" id="KW-1133">Transmembrane helix</keyword>
<keyword evidence="1" id="KW-0812">Transmembrane</keyword>
<comment type="caution">
    <text evidence="2">The sequence shown here is derived from an EMBL/GenBank/DDBJ whole genome shotgun (WGS) entry which is preliminary data.</text>
</comment>
<dbReference type="Proteomes" id="UP001258181">
    <property type="component" value="Unassembled WGS sequence"/>
</dbReference>
<accession>A0ABU1TZ51</accession>
<evidence type="ECO:0000313" key="2">
    <source>
        <dbReference type="EMBL" id="MDR7072489.1"/>
    </source>
</evidence>
<feature type="transmembrane region" description="Helical" evidence="1">
    <location>
        <begin position="13"/>
        <end position="34"/>
    </location>
</feature>
<keyword evidence="3" id="KW-1185">Reference proteome</keyword>
<name>A0ABU1TZ51_9BACL</name>
<organism evidence="2 3">
    <name type="scientific">Fictibacillus barbaricus</name>
    <dbReference type="NCBI Taxonomy" id="182136"/>
    <lineage>
        <taxon>Bacteria</taxon>
        <taxon>Bacillati</taxon>
        <taxon>Bacillota</taxon>
        <taxon>Bacilli</taxon>
        <taxon>Bacillales</taxon>
        <taxon>Fictibacillaceae</taxon>
        <taxon>Fictibacillus</taxon>
    </lineage>
</organism>
<sequence>MPPIIFPENKMDYIPAVITLIIFTIFAWRTLVFFKKHHAKELKEAQLLEQELLNNAKENKDL</sequence>
<proteinExistence type="predicted"/>
<protein>
    <submittedName>
        <fullName evidence="2">Uncharacterized protein</fullName>
    </submittedName>
</protein>
<dbReference type="RefSeq" id="WP_310257782.1">
    <property type="nucleotide sequence ID" value="NZ_JAVDWA010000002.1"/>
</dbReference>
<dbReference type="EMBL" id="JAVDWA010000002">
    <property type="protein sequence ID" value="MDR7072489.1"/>
    <property type="molecule type" value="Genomic_DNA"/>
</dbReference>